<sequence>MNSVARPSSAGLRSAFSEGNLSNANMFDDDGYGDTAFYGSVPWLHDNSSTKHNAKTNKYLQSTSSIFDDPRLRENIRHERGRQALDELKQQVADREAAKRREREEEERIFAAMNAPTTYNPSFQEPDAPKRSQGPRLAPSIDTSATVQSTGGGYFGGGYGGGYDIGGGFGGTGGGFGGGGYNPSPNFDAYNAEPSYPTPTFFGGRKPQRFNANMTSEERAFVNRDRATEVQNELQWQIQMKKKLDEERKKKEALEDKLMEESVKQQQERMKKEYESEMEKKRKREEEQTRRRDAQLRHIEMIQAQAQSEKNAKMARARAAAEEAASAQPRQSTHDDREIKSQKTPKTKTPPREEVKTKQNKRNPRGDDDFGLNLKSDSRFLAAQQPNKFFDSPNTPIKMPRTSEDRKRPKPMPEDPFSEPRRNYRANIPTTSRGVIPRVKTTPPSPPPSNDETPPAELEASLETETLPDRQTDSKSGHTSRESPAPLPSTATEAQTDIAEKHDIEIQTTLALERWESQRKKDENRATTYVKGKPFNWSVHPDGLSQEEKKKLSEMSEEEIKKFEENNQDLMSQLKALKTNLKPSTGSNETFNPGGQSSSSQSGTQRNKSRNSRNSGYEPSSPQAPTRSSRSGVAAQSPQDQPSEEDEATEDEPTNSPPNTRGTKSGSAGSQDNGEYPSDLPTIPAGRLEDVDYMRIPTGGSNPPHTPGTADKEVLERGYGILPDDTSRTTLKKFLKNSKKEK</sequence>
<feature type="compositionally biased region" description="Basic and acidic residues" evidence="1">
    <location>
        <begin position="401"/>
        <end position="422"/>
    </location>
</feature>
<dbReference type="Proteomes" id="UP001381693">
    <property type="component" value="Unassembled WGS sequence"/>
</dbReference>
<name>A0AAN8X2F3_HALRR</name>
<feature type="compositionally biased region" description="Basic and acidic residues" evidence="1">
    <location>
        <begin position="242"/>
        <end position="300"/>
    </location>
</feature>
<feature type="compositionally biased region" description="Basic and acidic residues" evidence="1">
    <location>
        <begin position="467"/>
        <end position="481"/>
    </location>
</feature>
<evidence type="ECO:0000313" key="2">
    <source>
        <dbReference type="EMBL" id="KAK7076741.1"/>
    </source>
</evidence>
<feature type="compositionally biased region" description="Polar residues" evidence="1">
    <location>
        <begin position="384"/>
        <end position="395"/>
    </location>
</feature>
<feature type="region of interest" description="Disordered" evidence="1">
    <location>
        <begin position="241"/>
        <end position="712"/>
    </location>
</feature>
<gene>
    <name evidence="2" type="ORF">SK128_005366</name>
</gene>
<comment type="caution">
    <text evidence="2">The sequence shown here is derived from an EMBL/GenBank/DDBJ whole genome shotgun (WGS) entry which is preliminary data.</text>
</comment>
<dbReference type="AlphaFoldDB" id="A0AAN8X2F3"/>
<dbReference type="EMBL" id="JAXCGZ010009563">
    <property type="protein sequence ID" value="KAK7076741.1"/>
    <property type="molecule type" value="Genomic_DNA"/>
</dbReference>
<keyword evidence="3" id="KW-1185">Reference proteome</keyword>
<feature type="compositionally biased region" description="Polar residues" evidence="1">
    <location>
        <begin position="657"/>
        <end position="673"/>
    </location>
</feature>
<evidence type="ECO:0000256" key="1">
    <source>
        <dbReference type="SAM" id="MobiDB-lite"/>
    </source>
</evidence>
<feature type="compositionally biased region" description="Basic and acidic residues" evidence="1">
    <location>
        <begin position="332"/>
        <end position="341"/>
    </location>
</feature>
<organism evidence="2 3">
    <name type="scientific">Halocaridina rubra</name>
    <name type="common">Hawaiian red shrimp</name>
    <dbReference type="NCBI Taxonomy" id="373956"/>
    <lineage>
        <taxon>Eukaryota</taxon>
        <taxon>Metazoa</taxon>
        <taxon>Ecdysozoa</taxon>
        <taxon>Arthropoda</taxon>
        <taxon>Crustacea</taxon>
        <taxon>Multicrustacea</taxon>
        <taxon>Malacostraca</taxon>
        <taxon>Eumalacostraca</taxon>
        <taxon>Eucarida</taxon>
        <taxon>Decapoda</taxon>
        <taxon>Pleocyemata</taxon>
        <taxon>Caridea</taxon>
        <taxon>Atyoidea</taxon>
        <taxon>Atyidae</taxon>
        <taxon>Halocaridina</taxon>
    </lineage>
</organism>
<feature type="region of interest" description="Disordered" evidence="1">
    <location>
        <begin position="110"/>
        <end position="149"/>
    </location>
</feature>
<evidence type="ECO:0000313" key="3">
    <source>
        <dbReference type="Proteomes" id="UP001381693"/>
    </source>
</evidence>
<evidence type="ECO:0008006" key="4">
    <source>
        <dbReference type="Google" id="ProtNLM"/>
    </source>
</evidence>
<feature type="compositionally biased region" description="Polar residues" evidence="1">
    <location>
        <begin position="612"/>
        <end position="641"/>
    </location>
</feature>
<accession>A0AAN8X2F3</accession>
<reference evidence="2 3" key="1">
    <citation type="submission" date="2023-11" db="EMBL/GenBank/DDBJ databases">
        <title>Halocaridina rubra genome assembly.</title>
        <authorList>
            <person name="Smith C."/>
        </authorList>
    </citation>
    <scope>NUCLEOTIDE SEQUENCE [LARGE SCALE GENOMIC DNA]</scope>
    <source>
        <strain evidence="2">EP-1</strain>
        <tissue evidence="2">Whole</tissue>
    </source>
</reference>
<feature type="compositionally biased region" description="Polar residues" evidence="1">
    <location>
        <begin position="581"/>
        <end position="593"/>
    </location>
</feature>
<feature type="compositionally biased region" description="Low complexity" evidence="1">
    <location>
        <begin position="450"/>
        <end position="465"/>
    </location>
</feature>
<protein>
    <recommendedName>
        <fullName evidence="4">CCDC66 domain-containing protein</fullName>
    </recommendedName>
</protein>
<feature type="compositionally biased region" description="Basic and acidic residues" evidence="1">
    <location>
        <begin position="513"/>
        <end position="525"/>
    </location>
</feature>
<feature type="compositionally biased region" description="Acidic residues" evidence="1">
    <location>
        <begin position="642"/>
        <end position="653"/>
    </location>
</feature>
<feature type="compositionally biased region" description="Low complexity" evidence="1">
    <location>
        <begin position="594"/>
        <end position="605"/>
    </location>
</feature>
<feature type="region of interest" description="Disordered" evidence="1">
    <location>
        <begin position="1"/>
        <end position="28"/>
    </location>
</feature>
<feature type="compositionally biased region" description="Basic and acidic residues" evidence="1">
    <location>
        <begin position="546"/>
        <end position="565"/>
    </location>
</feature>
<proteinExistence type="predicted"/>